<dbReference type="InterPro" id="IPR050557">
    <property type="entry name" value="RTX_toxin/Mannuronan_C5-epim"/>
</dbReference>
<dbReference type="Pfam" id="PF17164">
    <property type="entry name" value="DUF5122"/>
    <property type="match status" value="6"/>
</dbReference>
<dbReference type="InterPro" id="IPR002126">
    <property type="entry name" value="Cadherin-like_dom"/>
</dbReference>
<dbReference type="InterPro" id="IPR011049">
    <property type="entry name" value="Serralysin-like_metalloprot_C"/>
</dbReference>
<reference evidence="4" key="1">
    <citation type="submission" date="2016-04" db="EMBL/GenBank/DDBJ databases">
        <authorList>
            <person name="Tabuchi Yagui T.R."/>
        </authorList>
    </citation>
    <scope>NUCLEOTIDE SEQUENCE [LARGE SCALE GENOMIC DNA]</scope>
    <source>
        <strain evidence="4">NIES-26</strain>
    </source>
</reference>
<dbReference type="EMBL" id="LXQD01000153">
    <property type="protein sequence ID" value="RCJ35362.1"/>
    <property type="molecule type" value="Genomic_DNA"/>
</dbReference>
<comment type="caution">
    <text evidence="4">The sequence shown here is derived from an EMBL/GenBank/DDBJ whole genome shotgun (WGS) entry which is preliminary data.</text>
</comment>
<evidence type="ECO:0000259" key="3">
    <source>
        <dbReference type="PROSITE" id="PS50268"/>
    </source>
</evidence>
<name>A0A367RJ74_9NOSO</name>
<dbReference type="Pfam" id="PF17963">
    <property type="entry name" value="Big_9"/>
    <property type="match status" value="1"/>
</dbReference>
<dbReference type="InterPro" id="IPR013431">
    <property type="entry name" value="Delta_60_rpt"/>
</dbReference>
<comment type="subcellular location">
    <subcellularLocation>
        <location evidence="1">Secreted</location>
    </subcellularLocation>
</comment>
<dbReference type="PANTHER" id="PTHR38340:SF1">
    <property type="entry name" value="S-LAYER PROTEIN"/>
    <property type="match status" value="1"/>
</dbReference>
<proteinExistence type="predicted"/>
<dbReference type="SUPFAM" id="SSF101898">
    <property type="entry name" value="NHL repeat"/>
    <property type="match status" value="2"/>
</dbReference>
<accession>A0A367RJ74</accession>
<dbReference type="Pfam" id="PF14252">
    <property type="entry name" value="DUF4347"/>
    <property type="match status" value="1"/>
</dbReference>
<dbReference type="NCBIfam" id="TIGR02608">
    <property type="entry name" value="delta_60_rpt"/>
    <property type="match status" value="7"/>
</dbReference>
<organism evidence="4 5">
    <name type="scientific">Nostoc minutum NIES-26</name>
    <dbReference type="NCBI Taxonomy" id="1844469"/>
    <lineage>
        <taxon>Bacteria</taxon>
        <taxon>Bacillati</taxon>
        <taxon>Cyanobacteriota</taxon>
        <taxon>Cyanophyceae</taxon>
        <taxon>Nostocales</taxon>
        <taxon>Nostocaceae</taxon>
        <taxon>Nostoc</taxon>
    </lineage>
</organism>
<dbReference type="SUPFAM" id="SSF51120">
    <property type="entry name" value="beta-Roll"/>
    <property type="match status" value="5"/>
</dbReference>
<dbReference type="GO" id="GO:0005576">
    <property type="term" value="C:extracellular region"/>
    <property type="evidence" value="ECO:0007669"/>
    <property type="project" value="UniProtKB-SubCell"/>
</dbReference>
<sequence>MNIKTTSIIFIDDSVTNYEVLLKALVSKTEAIVLNSGRDGVEQITQVLSQRRGIESVHIVSHGSPGCVYLGNTQLSLSTLQRYTQNLQSWLCPSLLLYGCNVAAGDAGEEFIEKLHRLTGANIAASTTRTGNAALGGNWELEVSVGLTLFSRGTREDMSLAFRQDTLAKYPEVLAAGDLDPTFGNSGKVITPIGTSNYDGAKSVVIQADGKIVVAGFADNGSTYNDFVITRYNSNGTIDSSFGNNGIVITPVGSISDYGYSMALQADGKIVVAGYAHNGYQADFAVIRYNTNGSLDTSFGNAGKVITEVGGDDYGKSVAIQSDGKIVVAGNTQNSSTSDFALTRYNTNGSLDISFGNNGKVITDINASYDYGNSVAIQADGKIVVAGIGANKNFALTRYNTDGTLDYSFGSSGRAIADISNGNDEAYSVAIQSDGKIVVAGTGSNSFALARYNSNGLLDTSFGNSGIVVTPSSGSNVEVINSIALQSDGKIVVTGFSWNGSTKNFAVARYDANGFLDNSFGSGGKVITAIGSGSANDGGKSVAIQSDGNIVVAGGSYGDFAVLRYQGTSTGTPTSSNTPPTLIDTIVTLDSVNGNASTPSGVVGTLVSSLVSIGKNVFDPDSGAVTGIAVTNAKTDNGQWWFTTDNGVNWYSLGNVSTEIARLLAADANTRIYFQPNFNFQGNIIDAITFRAWDRTFGPNGAFAFIGGNGGPNSVSTATDTASITVASNTFVYHQLAQSDFSQDWSNTNLINTDDDWSNIPTIRGFRGDNLISSPGIDPQTVRIDGSATPIDVNANQTNPNTYTYSGIAEFALSNPTIALRGSSTVAPHLVLYLDATGRHNLRLNFTLKDIDFSTRDAIQPIAVQYRLGNTGDFINLPAAFVPDASNNATTSASYDAREARLSVLLPPEVTNQPQVQIRFITTDANGEDEWIGIDDIKVTSTAISTNQAPVATNDTYFVSENIQLTTAAAITALTLDSDRGNYIGQSDYYSYTPATGNFGASRAYPTNTSSNNAVRVSYSEPGTGGKWWDLSFAAPFNAPLTAGTTYTGAARFPFQTNNQPGLSVSGDGRGYNSLTGQFTVNQIVYGSGDEILSFDATFQEFGDGDPASEGFKGRIQYRATPNNLIAGVLTNDTDKEKTALKATLVSGPNNGTIVLNSDGSFAYNPQAGFKGIDSFTYKANDGIADSNIATVTLYVGNQAPSINLPATNPTYTENATPIFIDPSATVTDLDSQDFDTGKLTVRFSANATPDDRLAIQNSTINNIVVNGTSISHNTSFIGTFSGGIGNQELVINFNSKATPAAIQALLRSITYNNISDNPSTVPRTVNFVLTDGDGGISNTVSKTINVTAINDAPKISLPGTNPSYTENAPTILIDPSATLTDPDSQDFNTGKLTVRLSANGTADDRLAIQNSTTNEIAVSGTDTILYSGSFVGTFSGGIGNQDLVINFNYKATPAAVQALLRSIAYSNVSENPSTTPRTVSFVLTDGDGGVSTTVTKTINVTAVNDAPVITAGQSFSINENTANGTVVGTVVATDVDGSTFSNWTIASGNLDSDRDGQAAFKIDSATGQITVNDSDDLDFETNPNFQLQVTVSDGTNNSATQTVTVNLEDVGENTLYGTPSADKLTGSATDDVIYGYEGNDRLYGEAGKDTVYGGAGLDYLYGGVGDDSLDGSDGNDYLYGENGNDRLYGGAGNDYLSGGGGNDILEGGDGNDSLAESGDVNFTLTNNQLSGLGNDTFMSIERVTLTGGISDNILDASGFSLAGVYLYGGLGNDTLLGGAGNDYLYGQDGSDRLYGSLGNDYLYGGTANDTLEGGDGNDYLYGENGNDNLIGGAGNDNFSGDVGDDSLDGGDGNDSLRESGDVNFTLSNNQLSGLGNDTLMSIERVTLTGGISDNILDAAAFSFGSVYLYGGLGNDTLFGGSGNDYLYGQDGSDRLIGNAGNDYLYGGTANDTLEGGDGNDYLYGENGNDRLISGAGNDNLSGGAGDDILEGGDGNDSLTESGDVNFTLTDTQLSGLGNDIFSSIERVTLTSGISDNILDATAFTVAGVYLYGGAGNDTVLGSSGKDSLYGQDGSDRLTGNAGNDYLYGGNGDDLLNGGAGNDILYGQAGADILVLASGNGIDTIYGFEDGIDRLGLFGGLTYGALTISSSGSNTSIRITSTNQVLATLSSINSSLINESDFVSLET</sequence>
<dbReference type="InterPro" id="IPR001343">
    <property type="entry name" value="Hemolysn_Ca-bd"/>
</dbReference>
<dbReference type="Gene3D" id="2.60.40.3440">
    <property type="match status" value="1"/>
</dbReference>
<dbReference type="Pfam" id="PF00028">
    <property type="entry name" value="Cadherin"/>
    <property type="match status" value="1"/>
</dbReference>
<dbReference type="SUPFAM" id="SSF49313">
    <property type="entry name" value="Cadherin-like"/>
    <property type="match status" value="1"/>
</dbReference>
<dbReference type="InterPro" id="IPR018511">
    <property type="entry name" value="Hemolysin-typ_Ca-bd_CS"/>
</dbReference>
<dbReference type="Gene3D" id="2.80.10.50">
    <property type="match status" value="3"/>
</dbReference>
<dbReference type="PANTHER" id="PTHR38340">
    <property type="entry name" value="S-LAYER PROTEIN"/>
    <property type="match status" value="1"/>
</dbReference>
<dbReference type="PROSITE" id="PS00330">
    <property type="entry name" value="HEMOLYSIN_CALCIUM"/>
    <property type="match status" value="7"/>
</dbReference>
<dbReference type="CDD" id="cd11304">
    <property type="entry name" value="Cadherin_repeat"/>
    <property type="match status" value="1"/>
</dbReference>
<dbReference type="InterPro" id="IPR015919">
    <property type="entry name" value="Cadherin-like_sf"/>
</dbReference>
<dbReference type="GO" id="GO:0005509">
    <property type="term" value="F:calcium ion binding"/>
    <property type="evidence" value="ECO:0007669"/>
    <property type="project" value="InterPro"/>
</dbReference>
<dbReference type="Gene3D" id="2.150.10.10">
    <property type="entry name" value="Serralysin-like metalloprotease, C-terminal"/>
    <property type="match status" value="4"/>
</dbReference>
<feature type="domain" description="Cadherin" evidence="3">
    <location>
        <begin position="1510"/>
        <end position="1622"/>
    </location>
</feature>
<protein>
    <recommendedName>
        <fullName evidence="3">Cadherin domain-containing protein</fullName>
    </recommendedName>
</protein>
<dbReference type="Pfam" id="PF00353">
    <property type="entry name" value="HemolysinCabind"/>
    <property type="match status" value="8"/>
</dbReference>
<dbReference type="InterPro" id="IPR025592">
    <property type="entry name" value="DUF4347"/>
</dbReference>
<dbReference type="SMART" id="SM00112">
    <property type="entry name" value="CA"/>
    <property type="match status" value="1"/>
</dbReference>
<evidence type="ECO:0000256" key="1">
    <source>
        <dbReference type="ARBA" id="ARBA00004613"/>
    </source>
</evidence>
<dbReference type="GO" id="GO:0007156">
    <property type="term" value="P:homophilic cell adhesion via plasma membrane adhesion molecules"/>
    <property type="evidence" value="ECO:0007669"/>
    <property type="project" value="InterPro"/>
</dbReference>
<keyword evidence="2" id="KW-0964">Secreted</keyword>
<evidence type="ECO:0000313" key="4">
    <source>
        <dbReference type="EMBL" id="RCJ35362.1"/>
    </source>
</evidence>
<evidence type="ECO:0000256" key="2">
    <source>
        <dbReference type="ARBA" id="ARBA00022525"/>
    </source>
</evidence>
<dbReference type="PRINTS" id="PR00313">
    <property type="entry name" value="CABNDNGRPT"/>
</dbReference>
<dbReference type="PROSITE" id="PS50268">
    <property type="entry name" value="CADHERIN_2"/>
    <property type="match status" value="1"/>
</dbReference>
<gene>
    <name evidence="4" type="ORF">A6770_16185</name>
</gene>
<dbReference type="Gene3D" id="2.60.40.60">
    <property type="entry name" value="Cadherins"/>
    <property type="match status" value="1"/>
</dbReference>
<evidence type="ECO:0000313" key="5">
    <source>
        <dbReference type="Proteomes" id="UP000252107"/>
    </source>
</evidence>
<dbReference type="GO" id="GO:0016020">
    <property type="term" value="C:membrane"/>
    <property type="evidence" value="ECO:0007669"/>
    <property type="project" value="InterPro"/>
</dbReference>
<keyword evidence="5" id="KW-1185">Reference proteome</keyword>
<dbReference type="Proteomes" id="UP000252107">
    <property type="component" value="Unassembled WGS sequence"/>
</dbReference>